<comment type="caution">
    <text evidence="1">The sequence shown here is derived from an EMBL/GenBank/DDBJ whole genome shotgun (WGS) entry which is preliminary data.</text>
</comment>
<accession>A0A0R1RIF6</accession>
<dbReference type="Proteomes" id="UP000051999">
    <property type="component" value="Unassembled WGS sequence"/>
</dbReference>
<evidence type="ECO:0000313" key="2">
    <source>
        <dbReference type="Proteomes" id="UP000051999"/>
    </source>
</evidence>
<dbReference type="RefSeq" id="WP_017262281.1">
    <property type="nucleotide sequence ID" value="NZ_AZFF01000003.1"/>
</dbReference>
<keyword evidence="2" id="KW-1185">Reference proteome</keyword>
<gene>
    <name evidence="1" type="ORF">FD35_GL001735</name>
</gene>
<evidence type="ECO:0000313" key="1">
    <source>
        <dbReference type="EMBL" id="KRL56639.1"/>
    </source>
</evidence>
<dbReference type="AlphaFoldDB" id="A0A0R1RIF6"/>
<dbReference type="PATRIC" id="fig|1114972.6.peg.1767"/>
<sequence>MISDLREPLIVQSQKDAVYLDACDRAKLELLTDIYEKTNKRIKELLGDESHD</sequence>
<protein>
    <submittedName>
        <fullName evidence="1">Uncharacterized protein</fullName>
    </submittedName>
</protein>
<dbReference type="STRING" id="1114972.FD35_GL001735"/>
<dbReference type="EMBL" id="AZFF01000003">
    <property type="protein sequence ID" value="KRL56639.1"/>
    <property type="molecule type" value="Genomic_DNA"/>
</dbReference>
<organism evidence="1 2">
    <name type="scientific">Furfurilactobacillus rossiae DSM 15814</name>
    <dbReference type="NCBI Taxonomy" id="1114972"/>
    <lineage>
        <taxon>Bacteria</taxon>
        <taxon>Bacillati</taxon>
        <taxon>Bacillota</taxon>
        <taxon>Bacilli</taxon>
        <taxon>Lactobacillales</taxon>
        <taxon>Lactobacillaceae</taxon>
        <taxon>Furfurilactobacillus</taxon>
    </lineage>
</organism>
<reference evidence="1 2" key="1">
    <citation type="journal article" date="2015" name="Genome Announc.">
        <title>Expanding the biotechnology potential of lactobacilli through comparative genomics of 213 strains and associated genera.</title>
        <authorList>
            <person name="Sun Z."/>
            <person name="Harris H.M."/>
            <person name="McCann A."/>
            <person name="Guo C."/>
            <person name="Argimon S."/>
            <person name="Zhang W."/>
            <person name="Yang X."/>
            <person name="Jeffery I.B."/>
            <person name="Cooney J.C."/>
            <person name="Kagawa T.F."/>
            <person name="Liu W."/>
            <person name="Song Y."/>
            <person name="Salvetti E."/>
            <person name="Wrobel A."/>
            <person name="Rasinkangas P."/>
            <person name="Parkhill J."/>
            <person name="Rea M.C."/>
            <person name="O'Sullivan O."/>
            <person name="Ritari J."/>
            <person name="Douillard F.P."/>
            <person name="Paul Ross R."/>
            <person name="Yang R."/>
            <person name="Briner A.E."/>
            <person name="Felis G.E."/>
            <person name="de Vos W.M."/>
            <person name="Barrangou R."/>
            <person name="Klaenhammer T.R."/>
            <person name="Caufield P.W."/>
            <person name="Cui Y."/>
            <person name="Zhang H."/>
            <person name="O'Toole P.W."/>
        </authorList>
    </citation>
    <scope>NUCLEOTIDE SEQUENCE [LARGE SCALE GENOMIC DNA]</scope>
    <source>
        <strain evidence="1 2">DSM 15814</strain>
    </source>
</reference>
<proteinExistence type="predicted"/>
<name>A0A0R1RIF6_9LACO</name>